<comment type="caution">
    <text evidence="1">The sequence shown here is derived from an EMBL/GenBank/DDBJ whole genome shotgun (WGS) entry which is preliminary data.</text>
</comment>
<dbReference type="AlphaFoldDB" id="A0A8J4VVP7"/>
<accession>A0A8J4VVP7</accession>
<keyword evidence="2" id="KW-1185">Reference proteome</keyword>
<reference evidence="1" key="1">
    <citation type="submission" date="2020-03" db="EMBL/GenBank/DDBJ databases">
        <title>Castanea mollissima Vanexum genome sequencing.</title>
        <authorList>
            <person name="Staton M."/>
        </authorList>
    </citation>
    <scope>NUCLEOTIDE SEQUENCE</scope>
    <source>
        <tissue evidence="1">Leaf</tissue>
    </source>
</reference>
<protein>
    <submittedName>
        <fullName evidence="1">Uncharacterized protein</fullName>
    </submittedName>
</protein>
<evidence type="ECO:0000313" key="2">
    <source>
        <dbReference type="Proteomes" id="UP000737018"/>
    </source>
</evidence>
<name>A0A8J4VVP7_9ROSI</name>
<proteinExistence type="predicted"/>
<sequence>MNIPSTSVILLKMTPVNITVISVKKNEIPSNGSTTVQSATFLLIVTVFLGKIQMSSNTYNSRQLGDGIWKRDTKWSGVLLLQSLEKEEGSLLDVLTTHASTGWWPDLILHEKQIFKTQIWH</sequence>
<gene>
    <name evidence="1" type="ORF">CMV_002913</name>
</gene>
<organism evidence="1 2">
    <name type="scientific">Castanea mollissima</name>
    <name type="common">Chinese chestnut</name>
    <dbReference type="NCBI Taxonomy" id="60419"/>
    <lineage>
        <taxon>Eukaryota</taxon>
        <taxon>Viridiplantae</taxon>
        <taxon>Streptophyta</taxon>
        <taxon>Embryophyta</taxon>
        <taxon>Tracheophyta</taxon>
        <taxon>Spermatophyta</taxon>
        <taxon>Magnoliopsida</taxon>
        <taxon>eudicotyledons</taxon>
        <taxon>Gunneridae</taxon>
        <taxon>Pentapetalae</taxon>
        <taxon>rosids</taxon>
        <taxon>fabids</taxon>
        <taxon>Fagales</taxon>
        <taxon>Fagaceae</taxon>
        <taxon>Castanea</taxon>
    </lineage>
</organism>
<dbReference type="EMBL" id="JRKL02000220">
    <property type="protein sequence ID" value="KAF3973678.1"/>
    <property type="molecule type" value="Genomic_DNA"/>
</dbReference>
<dbReference type="Proteomes" id="UP000737018">
    <property type="component" value="Unassembled WGS sequence"/>
</dbReference>
<evidence type="ECO:0000313" key="1">
    <source>
        <dbReference type="EMBL" id="KAF3973678.1"/>
    </source>
</evidence>